<name>A0ABW6ME05_9ACTN</name>
<keyword evidence="2" id="KW-1185">Reference proteome</keyword>
<evidence type="ECO:0000313" key="1">
    <source>
        <dbReference type="EMBL" id="MFE9602975.1"/>
    </source>
</evidence>
<proteinExistence type="predicted"/>
<sequence length="186" mass="20348">MLAGAVTVALAFAGFAATYLNSLRLAQRQERLARVNRQLSDSYGPLFAPTEANAHTFAAFTERHARPGSVSPFSDGAAPPTDEELADWRLWVTTVFLHVLREMRELVVGRADLLGGPEMPSLLLELCAHTAGYEITVERWARGDFSEHLSLVWFPGPELAAYARQGFGELKPEQAQLPGDRPAGDS</sequence>
<gene>
    <name evidence="1" type="ORF">ACFYNQ_30985</name>
</gene>
<accession>A0ABW6ME05</accession>
<reference evidence="1 2" key="1">
    <citation type="submission" date="2024-10" db="EMBL/GenBank/DDBJ databases">
        <title>The Natural Products Discovery Center: Release of the First 8490 Sequenced Strains for Exploring Actinobacteria Biosynthetic Diversity.</title>
        <authorList>
            <person name="Kalkreuter E."/>
            <person name="Kautsar S.A."/>
            <person name="Yang D."/>
            <person name="Bader C.D."/>
            <person name="Teijaro C.N."/>
            <person name="Fluegel L."/>
            <person name="Davis C.M."/>
            <person name="Simpson J.R."/>
            <person name="Lauterbach L."/>
            <person name="Steele A.D."/>
            <person name="Gui C."/>
            <person name="Meng S."/>
            <person name="Li G."/>
            <person name="Viehrig K."/>
            <person name="Ye F."/>
            <person name="Su P."/>
            <person name="Kiefer A.F."/>
            <person name="Nichols A."/>
            <person name="Cepeda A.J."/>
            <person name="Yan W."/>
            <person name="Fan B."/>
            <person name="Jiang Y."/>
            <person name="Adhikari A."/>
            <person name="Zheng C.-J."/>
            <person name="Schuster L."/>
            <person name="Cowan T.M."/>
            <person name="Smanski M.J."/>
            <person name="Chevrette M.G."/>
            <person name="De Carvalho L.P.S."/>
            <person name="Shen B."/>
        </authorList>
    </citation>
    <scope>NUCLEOTIDE SEQUENCE [LARGE SCALE GENOMIC DNA]</scope>
    <source>
        <strain evidence="1 2">NPDC006488</strain>
    </source>
</reference>
<dbReference type="EMBL" id="JBIAHM010000012">
    <property type="protein sequence ID" value="MFE9602975.1"/>
    <property type="molecule type" value="Genomic_DNA"/>
</dbReference>
<organism evidence="1 2">
    <name type="scientific">Streptomyces hokutonensis</name>
    <dbReference type="NCBI Taxonomy" id="1306990"/>
    <lineage>
        <taxon>Bacteria</taxon>
        <taxon>Bacillati</taxon>
        <taxon>Actinomycetota</taxon>
        <taxon>Actinomycetes</taxon>
        <taxon>Kitasatosporales</taxon>
        <taxon>Streptomycetaceae</taxon>
        <taxon>Streptomyces</taxon>
    </lineage>
</organism>
<dbReference type="Proteomes" id="UP001601303">
    <property type="component" value="Unassembled WGS sequence"/>
</dbReference>
<evidence type="ECO:0000313" key="2">
    <source>
        <dbReference type="Proteomes" id="UP001601303"/>
    </source>
</evidence>
<dbReference type="RefSeq" id="WP_388111275.1">
    <property type="nucleotide sequence ID" value="NZ_JBIAHM010000012.1"/>
</dbReference>
<protein>
    <submittedName>
        <fullName evidence="1">Uncharacterized protein</fullName>
    </submittedName>
</protein>
<comment type="caution">
    <text evidence="1">The sequence shown here is derived from an EMBL/GenBank/DDBJ whole genome shotgun (WGS) entry which is preliminary data.</text>
</comment>